<dbReference type="Gene3D" id="3.40.30.10">
    <property type="entry name" value="Glutaredoxin"/>
    <property type="match status" value="1"/>
</dbReference>
<reference evidence="3" key="1">
    <citation type="journal article" date="2020" name="mSystems">
        <title>Genome- and Community-Level Interaction Insights into Carbon Utilization and Element Cycling Functions of Hydrothermarchaeota in Hydrothermal Sediment.</title>
        <authorList>
            <person name="Zhou Z."/>
            <person name="Liu Y."/>
            <person name="Xu W."/>
            <person name="Pan J."/>
            <person name="Luo Z.H."/>
            <person name="Li M."/>
        </authorList>
    </citation>
    <scope>NUCLEOTIDE SEQUENCE [LARGE SCALE GENOMIC DNA]</scope>
    <source>
        <strain evidence="3">SpSt-902</strain>
    </source>
</reference>
<gene>
    <name evidence="3" type="ORF">ENX03_01120</name>
</gene>
<accession>A0A7C3LU55</accession>
<comment type="caution">
    <text evidence="3">The sequence shown here is derived from an EMBL/GenBank/DDBJ whole genome shotgun (WGS) entry which is preliminary data.</text>
</comment>
<keyword evidence="1" id="KW-0676">Redox-active center</keyword>
<dbReference type="PROSITE" id="PS51354">
    <property type="entry name" value="GLUTAREDOXIN_2"/>
    <property type="match status" value="1"/>
</dbReference>
<sequence length="83" mass="9386">MAKISVVYADWCPSCPGTKSFWKNLRNDIPFQYEEINIDSEKGKEIAERLSIHSVPTTLVNGRVYFVGKPEKSRAIQVLKSLG</sequence>
<organism evidence="3">
    <name type="scientific">Leptospirillum ferriphilum</name>
    <dbReference type="NCBI Taxonomy" id="178606"/>
    <lineage>
        <taxon>Bacteria</taxon>
        <taxon>Pseudomonadati</taxon>
        <taxon>Nitrospirota</taxon>
        <taxon>Nitrospiria</taxon>
        <taxon>Nitrospirales</taxon>
        <taxon>Nitrospiraceae</taxon>
        <taxon>Leptospirillum</taxon>
    </lineage>
</organism>
<dbReference type="AlphaFoldDB" id="A0A7C3LU55"/>
<name>A0A7C3LU55_9BACT</name>
<feature type="domain" description="Thioredoxin-like fold" evidence="2">
    <location>
        <begin position="3"/>
        <end position="78"/>
    </location>
</feature>
<dbReference type="InterPro" id="IPR017937">
    <property type="entry name" value="Thioredoxin_CS"/>
</dbReference>
<dbReference type="InterPro" id="IPR012336">
    <property type="entry name" value="Thioredoxin-like_fold"/>
</dbReference>
<dbReference type="Pfam" id="PF13192">
    <property type="entry name" value="Thioredoxin_3"/>
    <property type="match status" value="1"/>
</dbReference>
<dbReference type="InterPro" id="IPR036249">
    <property type="entry name" value="Thioredoxin-like_sf"/>
</dbReference>
<dbReference type="EMBL" id="DTMM01000018">
    <property type="protein sequence ID" value="HFT92543.1"/>
    <property type="molecule type" value="Genomic_DNA"/>
</dbReference>
<proteinExistence type="predicted"/>
<dbReference type="PROSITE" id="PS00194">
    <property type="entry name" value="THIOREDOXIN_1"/>
    <property type="match status" value="1"/>
</dbReference>
<dbReference type="SUPFAM" id="SSF52833">
    <property type="entry name" value="Thioredoxin-like"/>
    <property type="match status" value="1"/>
</dbReference>
<protein>
    <submittedName>
        <fullName evidence="3">Thioredoxin family protein</fullName>
    </submittedName>
</protein>
<evidence type="ECO:0000313" key="3">
    <source>
        <dbReference type="EMBL" id="HFT92543.1"/>
    </source>
</evidence>
<evidence type="ECO:0000256" key="1">
    <source>
        <dbReference type="ARBA" id="ARBA00023284"/>
    </source>
</evidence>
<evidence type="ECO:0000259" key="2">
    <source>
        <dbReference type="Pfam" id="PF13192"/>
    </source>
</evidence>